<reference evidence="4 5" key="1">
    <citation type="submission" date="2019-07" db="EMBL/GenBank/DDBJ databases">
        <authorList>
            <person name="Kim J."/>
        </authorList>
    </citation>
    <scope>NUCLEOTIDE SEQUENCE [LARGE SCALE GENOMIC DNA]</scope>
    <source>
        <strain evidence="4 5">G13</strain>
    </source>
</reference>
<protein>
    <submittedName>
        <fullName evidence="4">SDR family NAD(P)-dependent oxidoreductase</fullName>
    </submittedName>
</protein>
<organism evidence="4 5">
    <name type="scientific">Cohnella terricola</name>
    <dbReference type="NCBI Taxonomy" id="1289167"/>
    <lineage>
        <taxon>Bacteria</taxon>
        <taxon>Bacillati</taxon>
        <taxon>Bacillota</taxon>
        <taxon>Bacilli</taxon>
        <taxon>Bacillales</taxon>
        <taxon>Paenibacillaceae</taxon>
        <taxon>Cohnella</taxon>
    </lineage>
</organism>
<dbReference type="CDD" id="cd05374">
    <property type="entry name" value="17beta-HSD-like_SDR_c"/>
    <property type="match status" value="1"/>
</dbReference>
<comment type="similarity">
    <text evidence="1 3">Belongs to the short-chain dehydrogenases/reductases (SDR) family.</text>
</comment>
<evidence type="ECO:0000256" key="2">
    <source>
        <dbReference type="ARBA" id="ARBA00023002"/>
    </source>
</evidence>
<dbReference type="Gene3D" id="3.40.50.720">
    <property type="entry name" value="NAD(P)-binding Rossmann-like Domain"/>
    <property type="match status" value="1"/>
</dbReference>
<dbReference type="GO" id="GO:0016491">
    <property type="term" value="F:oxidoreductase activity"/>
    <property type="evidence" value="ECO:0007669"/>
    <property type="project" value="UniProtKB-KW"/>
</dbReference>
<dbReference type="PRINTS" id="PR00081">
    <property type="entry name" value="GDHRDH"/>
</dbReference>
<dbReference type="InterPro" id="IPR020904">
    <property type="entry name" value="Sc_DH/Rdtase_CS"/>
</dbReference>
<dbReference type="PANTHER" id="PTHR43976:SF16">
    <property type="entry name" value="SHORT-CHAIN DEHYDROGENASE_REDUCTASE FAMILY PROTEIN"/>
    <property type="match status" value="1"/>
</dbReference>
<accession>A0A559JGT5</accession>
<evidence type="ECO:0000313" key="4">
    <source>
        <dbReference type="EMBL" id="TVX99086.1"/>
    </source>
</evidence>
<gene>
    <name evidence="4" type="ORF">FPZ45_14135</name>
</gene>
<dbReference type="AlphaFoldDB" id="A0A559JGT5"/>
<dbReference type="PROSITE" id="PS00061">
    <property type="entry name" value="ADH_SHORT"/>
    <property type="match status" value="1"/>
</dbReference>
<evidence type="ECO:0000256" key="3">
    <source>
        <dbReference type="RuleBase" id="RU000363"/>
    </source>
</evidence>
<name>A0A559JGT5_9BACL</name>
<proteinExistence type="inferred from homology"/>
<dbReference type="InterPro" id="IPR051911">
    <property type="entry name" value="SDR_oxidoreductase"/>
</dbReference>
<dbReference type="EMBL" id="VNJJ01000007">
    <property type="protein sequence ID" value="TVX99086.1"/>
    <property type="molecule type" value="Genomic_DNA"/>
</dbReference>
<dbReference type="SUPFAM" id="SSF51735">
    <property type="entry name" value="NAD(P)-binding Rossmann-fold domains"/>
    <property type="match status" value="1"/>
</dbReference>
<dbReference type="Pfam" id="PF00106">
    <property type="entry name" value="adh_short"/>
    <property type="match status" value="1"/>
</dbReference>
<evidence type="ECO:0000256" key="1">
    <source>
        <dbReference type="ARBA" id="ARBA00006484"/>
    </source>
</evidence>
<dbReference type="PANTHER" id="PTHR43976">
    <property type="entry name" value="SHORT CHAIN DEHYDROGENASE"/>
    <property type="match status" value="1"/>
</dbReference>
<dbReference type="InterPro" id="IPR036291">
    <property type="entry name" value="NAD(P)-bd_dom_sf"/>
</dbReference>
<comment type="caution">
    <text evidence="4">The sequence shown here is derived from an EMBL/GenBank/DDBJ whole genome shotgun (WGS) entry which is preliminary data.</text>
</comment>
<evidence type="ECO:0000313" key="5">
    <source>
        <dbReference type="Proteomes" id="UP000316330"/>
    </source>
</evidence>
<dbReference type="Proteomes" id="UP000316330">
    <property type="component" value="Unassembled WGS sequence"/>
</dbReference>
<sequence length="279" mass="30405">MLNPHQEGIQMSKTILITGTSTGFGKELAIQFAKREWNVVATMRDTQKAAPEFGQYGNIQVLALDITNQGMVQQVVETVTNQYGQIDVLLNNAGYAQAGVFEEVTVDQARKQYETNVFGVMGTIQAVLPQMRKNRSGHIINISSMGGVQSLPTLPIYCSSKAALESLSEGLAAEVKELGINITLVEPAGFKTGFQGNTQENKSEIADYQPMYDWYNKLAETAPYGNVEKAMSAVADIAGTDNPPRRLALGSMGLVMARTQLNSMLDEYAKWEHVTASAD</sequence>
<dbReference type="InterPro" id="IPR002347">
    <property type="entry name" value="SDR_fam"/>
</dbReference>
<dbReference type="OrthoDB" id="9775296at2"/>
<keyword evidence="2" id="KW-0560">Oxidoreductase</keyword>
<dbReference type="PRINTS" id="PR00080">
    <property type="entry name" value="SDRFAMILY"/>
</dbReference>
<keyword evidence="5" id="KW-1185">Reference proteome</keyword>